<dbReference type="Proteomes" id="UP000515158">
    <property type="component" value="Unplaced"/>
</dbReference>
<evidence type="ECO:0000313" key="2">
    <source>
        <dbReference type="Proteomes" id="UP000515158"/>
    </source>
</evidence>
<dbReference type="OrthoDB" id="10050556at2759"/>
<dbReference type="RefSeq" id="XP_034249340.1">
    <property type="nucleotide sequence ID" value="XM_034393449.1"/>
</dbReference>
<dbReference type="KEGG" id="tpal:117650211"/>
<dbReference type="RefSeq" id="XP_034249341.1">
    <property type="nucleotide sequence ID" value="XM_034393450.1"/>
</dbReference>
<keyword evidence="2" id="KW-1185">Reference proteome</keyword>
<protein>
    <submittedName>
        <fullName evidence="3 4">Uncharacterized protein LOC117650211</fullName>
    </submittedName>
</protein>
<proteinExistence type="predicted"/>
<evidence type="ECO:0000313" key="3">
    <source>
        <dbReference type="RefSeq" id="XP_034249340.1"/>
    </source>
</evidence>
<evidence type="ECO:0000256" key="1">
    <source>
        <dbReference type="SAM" id="MobiDB-lite"/>
    </source>
</evidence>
<organism evidence="3">
    <name type="scientific">Thrips palmi</name>
    <name type="common">Melon thrips</name>
    <dbReference type="NCBI Taxonomy" id="161013"/>
    <lineage>
        <taxon>Eukaryota</taxon>
        <taxon>Metazoa</taxon>
        <taxon>Ecdysozoa</taxon>
        <taxon>Arthropoda</taxon>
        <taxon>Hexapoda</taxon>
        <taxon>Insecta</taxon>
        <taxon>Pterygota</taxon>
        <taxon>Neoptera</taxon>
        <taxon>Paraneoptera</taxon>
        <taxon>Thysanoptera</taxon>
        <taxon>Terebrantia</taxon>
        <taxon>Thripoidea</taxon>
        <taxon>Thripidae</taxon>
        <taxon>Thrips</taxon>
    </lineage>
</organism>
<feature type="compositionally biased region" description="Basic and acidic residues" evidence="1">
    <location>
        <begin position="91"/>
        <end position="100"/>
    </location>
</feature>
<name>A0A6P8ZW61_THRPL</name>
<dbReference type="GeneID" id="117650211"/>
<feature type="region of interest" description="Disordered" evidence="1">
    <location>
        <begin position="91"/>
        <end position="113"/>
    </location>
</feature>
<dbReference type="AlphaFoldDB" id="A0A6P8ZW61"/>
<reference evidence="3 4" key="1">
    <citation type="submission" date="2025-04" db="UniProtKB">
        <authorList>
            <consortium name="RefSeq"/>
        </authorList>
    </citation>
    <scope>IDENTIFICATION</scope>
    <source>
        <tissue evidence="3 4">Total insect</tissue>
    </source>
</reference>
<evidence type="ECO:0000313" key="4">
    <source>
        <dbReference type="RefSeq" id="XP_034249341.1"/>
    </source>
</evidence>
<sequence length="198" mass="21734">MSVSGGVMSKVALDAALDELGMLSSITNSRQEYIAELSRLAALEILQDRDVGSSNAGNGMRTRASSMSTVNGRTFVLKRFKDSRLRLKPYDGLRLSEPKSSRRRSRTQSENESDLLDHLPHCAPNQHPSLEPVPYIALPIDSVLASNLFKSRSMESIDARTSDENVCTAEKELISDTIASLREVDSVSSGLHRLNVSE</sequence>
<accession>A0A6P8ZW61</accession>
<gene>
    <name evidence="3 4" type="primary">LOC117650211</name>
</gene>